<accession>A0A1T4V962</accession>
<gene>
    <name evidence="3" type="ORF">SAMN02745111_00467</name>
</gene>
<dbReference type="Pfam" id="PF01161">
    <property type="entry name" value="PBP"/>
    <property type="match status" value="1"/>
</dbReference>
<reference evidence="3 4" key="1">
    <citation type="submission" date="2017-02" db="EMBL/GenBank/DDBJ databases">
        <authorList>
            <person name="Peterson S.W."/>
        </authorList>
    </citation>
    <scope>NUCLEOTIDE SEQUENCE [LARGE SCALE GENOMIC DNA]</scope>
    <source>
        <strain evidence="3 4">ATCC 35992</strain>
    </source>
</reference>
<dbReference type="PROSITE" id="PS51257">
    <property type="entry name" value="PROKAR_LIPOPROTEIN"/>
    <property type="match status" value="1"/>
</dbReference>
<protein>
    <submittedName>
        <fullName evidence="3">Uncharacterized conserved protein, phosphatidylethanolamine-binding protein (PEBP) family</fullName>
    </submittedName>
</protein>
<dbReference type="AlphaFoldDB" id="A0A1T4V962"/>
<dbReference type="SUPFAM" id="SSF49777">
    <property type="entry name" value="PEBP-like"/>
    <property type="match status" value="1"/>
</dbReference>
<dbReference type="Gene3D" id="3.90.280.10">
    <property type="entry name" value="PEBP-like"/>
    <property type="match status" value="1"/>
</dbReference>
<evidence type="ECO:0000313" key="3">
    <source>
        <dbReference type="EMBL" id="SKA61453.1"/>
    </source>
</evidence>
<feature type="region of interest" description="Disordered" evidence="1">
    <location>
        <begin position="22"/>
        <end position="48"/>
    </location>
</feature>
<keyword evidence="2" id="KW-0732">Signal</keyword>
<organism evidence="3 4">
    <name type="scientific">Eubacterium uniforme</name>
    <dbReference type="NCBI Taxonomy" id="39495"/>
    <lineage>
        <taxon>Bacteria</taxon>
        <taxon>Bacillati</taxon>
        <taxon>Bacillota</taxon>
        <taxon>Clostridia</taxon>
        <taxon>Eubacteriales</taxon>
        <taxon>Eubacteriaceae</taxon>
        <taxon>Eubacterium</taxon>
    </lineage>
</organism>
<dbReference type="EMBL" id="FUXZ01000003">
    <property type="protein sequence ID" value="SKA61453.1"/>
    <property type="molecule type" value="Genomic_DNA"/>
</dbReference>
<feature type="compositionally biased region" description="Polar residues" evidence="1">
    <location>
        <begin position="22"/>
        <end position="36"/>
    </location>
</feature>
<dbReference type="OrthoDB" id="2034748at2"/>
<evidence type="ECO:0000256" key="2">
    <source>
        <dbReference type="SAM" id="SignalP"/>
    </source>
</evidence>
<feature type="signal peptide" evidence="2">
    <location>
        <begin position="1"/>
        <end position="19"/>
    </location>
</feature>
<feature type="chain" id="PRO_5039538500" evidence="2">
    <location>
        <begin position="20"/>
        <end position="221"/>
    </location>
</feature>
<keyword evidence="4" id="KW-1185">Reference proteome</keyword>
<dbReference type="Proteomes" id="UP000190814">
    <property type="component" value="Unassembled WGS sequence"/>
</dbReference>
<dbReference type="STRING" id="39495.SAMN02745111_00467"/>
<evidence type="ECO:0000313" key="4">
    <source>
        <dbReference type="Proteomes" id="UP000190814"/>
    </source>
</evidence>
<dbReference type="InterPro" id="IPR036610">
    <property type="entry name" value="PEBP-like_sf"/>
</dbReference>
<proteinExistence type="predicted"/>
<dbReference type="RefSeq" id="WP_078765359.1">
    <property type="nucleotide sequence ID" value="NZ_FUXZ01000003.1"/>
</dbReference>
<name>A0A1T4V962_9FIRM</name>
<sequence length="221" mass="24176">MKKKLLVTLCTVAALSVSACGSSSKNDVESTKATVSKNEEVKQTENTDAETIEATTEKETVEETTEATFSESDVAAIEVKSKDLHDGVWDTKITNTEEGSNVSPQLSWEAVEGADSYVVYMVDNTAGSWMHWKSKDVKKTKLKQGWADSEEYVGPYPPGGTHEYEIYVIALKNPVSEVYGEFDKSNIGFRDNKFNCNITDDGEEGNILAIGTIKGTYTAGE</sequence>
<dbReference type="InterPro" id="IPR008914">
    <property type="entry name" value="PEBP"/>
</dbReference>
<evidence type="ECO:0000256" key="1">
    <source>
        <dbReference type="SAM" id="MobiDB-lite"/>
    </source>
</evidence>